<reference evidence="2 3" key="1">
    <citation type="submission" date="2019-01" db="EMBL/GenBank/DDBJ databases">
        <title>Novel species of Nocardioides.</title>
        <authorList>
            <person name="Liu Q."/>
            <person name="Xin Y.-H."/>
        </authorList>
    </citation>
    <scope>NUCLEOTIDE SEQUENCE [LARGE SCALE GENOMIC DNA]</scope>
    <source>
        <strain evidence="2 3">HLT3-15</strain>
    </source>
</reference>
<name>A0A4Q2RJS1_9ACTN</name>
<gene>
    <name evidence="2" type="ORF">EUA06_17775</name>
</gene>
<accession>A0A4Q2RJS1</accession>
<dbReference type="Proteomes" id="UP000291838">
    <property type="component" value="Unassembled WGS sequence"/>
</dbReference>
<proteinExistence type="predicted"/>
<sequence length="349" mass="37396">MQELLGRIARLDPSASLGLRVIACFDELVVGNVNTRGLLAAAASLAGCSAGFRQEHPRRVLRVSPRGSVVDGDPPELDAEFMAPASDGLVVWLEREGEALPNDAITLERLALAVRIRHGRGRRDHDNRRHLGLLTDLDVAAEERIAAAVALGLSATGRYRVAAAPLFAVWVRHPDGPEDVIPTRHGPIHAIVLPESYDAFEASPCGVGMVSSVDELHHSFRTAMVALRLCAPPDDGLVCADVYGGLIDMLADTPEDAHQPDVARMDDVAKHPWGLTTVAAILATQSVREAARRAGVHHSTLSTRVDVISAALGFDPLDGFGRARLGLAYLSHRLRRSKVLDLPAPPFGT</sequence>
<dbReference type="OrthoDB" id="5051269at2"/>
<organism evidence="2 3">
    <name type="scientific">Nocardioides glacieisoli</name>
    <dbReference type="NCBI Taxonomy" id="1168730"/>
    <lineage>
        <taxon>Bacteria</taxon>
        <taxon>Bacillati</taxon>
        <taxon>Actinomycetota</taxon>
        <taxon>Actinomycetes</taxon>
        <taxon>Propionibacteriales</taxon>
        <taxon>Nocardioidaceae</taxon>
        <taxon>Nocardioides</taxon>
    </lineage>
</organism>
<evidence type="ECO:0000313" key="2">
    <source>
        <dbReference type="EMBL" id="RYB88960.1"/>
    </source>
</evidence>
<dbReference type="AlphaFoldDB" id="A0A4Q2RJS1"/>
<protein>
    <submittedName>
        <fullName evidence="2">PucR family transcriptional regulator</fullName>
    </submittedName>
</protein>
<dbReference type="InterPro" id="IPR025736">
    <property type="entry name" value="PucR_C-HTH_dom"/>
</dbReference>
<feature type="domain" description="PucR C-terminal helix-turn-helix" evidence="1">
    <location>
        <begin position="275"/>
        <end position="329"/>
    </location>
</feature>
<dbReference type="EMBL" id="SDWS01000009">
    <property type="protein sequence ID" value="RYB88960.1"/>
    <property type="molecule type" value="Genomic_DNA"/>
</dbReference>
<evidence type="ECO:0000259" key="1">
    <source>
        <dbReference type="Pfam" id="PF13556"/>
    </source>
</evidence>
<comment type="caution">
    <text evidence="2">The sequence shown here is derived from an EMBL/GenBank/DDBJ whole genome shotgun (WGS) entry which is preliminary data.</text>
</comment>
<dbReference type="Pfam" id="PF13556">
    <property type="entry name" value="HTH_30"/>
    <property type="match status" value="1"/>
</dbReference>
<dbReference type="Gene3D" id="1.10.10.2840">
    <property type="entry name" value="PucR C-terminal helix-turn-helix domain"/>
    <property type="match status" value="1"/>
</dbReference>
<dbReference type="InterPro" id="IPR042070">
    <property type="entry name" value="PucR_C-HTH_sf"/>
</dbReference>
<keyword evidence="3" id="KW-1185">Reference proteome</keyword>
<evidence type="ECO:0000313" key="3">
    <source>
        <dbReference type="Proteomes" id="UP000291838"/>
    </source>
</evidence>